<evidence type="ECO:0000256" key="2">
    <source>
        <dbReference type="ARBA" id="ARBA00022980"/>
    </source>
</evidence>
<dbReference type="PANTHER" id="PTHR13501:SF8">
    <property type="entry name" value="LARGE RIBOSOMAL SUBUNIT PROTEIN UL22M"/>
    <property type="match status" value="1"/>
</dbReference>
<dbReference type="GO" id="GO:0005762">
    <property type="term" value="C:mitochondrial large ribosomal subunit"/>
    <property type="evidence" value="ECO:0007669"/>
    <property type="project" value="EnsemblFungi"/>
</dbReference>
<evidence type="ECO:0000256" key="1">
    <source>
        <dbReference type="ARBA" id="ARBA00009451"/>
    </source>
</evidence>
<protein>
    <recommendedName>
        <fullName evidence="7">Ribosomal protein L22</fullName>
    </recommendedName>
</protein>
<dbReference type="GO" id="GO:0006412">
    <property type="term" value="P:translation"/>
    <property type="evidence" value="ECO:0007669"/>
    <property type="project" value="InterPro"/>
</dbReference>
<dbReference type="OrthoDB" id="416470at2759"/>
<dbReference type="SUPFAM" id="SSF54843">
    <property type="entry name" value="Ribosomal protein L22"/>
    <property type="match status" value="1"/>
</dbReference>
<organism evidence="5 6">
    <name type="scientific">Suhomyces tanzawaensis NRRL Y-17324</name>
    <dbReference type="NCBI Taxonomy" id="984487"/>
    <lineage>
        <taxon>Eukaryota</taxon>
        <taxon>Fungi</taxon>
        <taxon>Dikarya</taxon>
        <taxon>Ascomycota</taxon>
        <taxon>Saccharomycotina</taxon>
        <taxon>Pichiomycetes</taxon>
        <taxon>Debaryomycetaceae</taxon>
        <taxon>Suhomyces</taxon>
    </lineage>
</organism>
<dbReference type="Gene3D" id="3.90.470.10">
    <property type="entry name" value="Ribosomal protein L22/L17"/>
    <property type="match status" value="1"/>
</dbReference>
<evidence type="ECO:0000313" key="6">
    <source>
        <dbReference type="Proteomes" id="UP000094285"/>
    </source>
</evidence>
<evidence type="ECO:0000256" key="4">
    <source>
        <dbReference type="RuleBase" id="RU004005"/>
    </source>
</evidence>
<dbReference type="GO" id="GO:0003735">
    <property type="term" value="F:structural constituent of ribosome"/>
    <property type="evidence" value="ECO:0007669"/>
    <property type="project" value="EnsemblFungi"/>
</dbReference>
<dbReference type="InterPro" id="IPR036394">
    <property type="entry name" value="Ribosomal_uL22_sf"/>
</dbReference>
<name>A0A1E4SML0_9ASCO</name>
<dbReference type="GeneID" id="30983496"/>
<gene>
    <name evidence="5" type="ORF">CANTADRAFT_46581</name>
</gene>
<proteinExistence type="inferred from homology"/>
<dbReference type="Pfam" id="PF00237">
    <property type="entry name" value="Ribosomal_L22"/>
    <property type="match status" value="1"/>
</dbReference>
<dbReference type="RefSeq" id="XP_020065769.1">
    <property type="nucleotide sequence ID" value="XM_020209360.1"/>
</dbReference>
<comment type="similarity">
    <text evidence="1 4">Belongs to the universal ribosomal protein uL22 family.</text>
</comment>
<evidence type="ECO:0008006" key="7">
    <source>
        <dbReference type="Google" id="ProtNLM"/>
    </source>
</evidence>
<reference evidence="6" key="1">
    <citation type="submission" date="2016-05" db="EMBL/GenBank/DDBJ databases">
        <title>Comparative genomics of biotechnologically important yeasts.</title>
        <authorList>
            <consortium name="DOE Joint Genome Institute"/>
            <person name="Riley R."/>
            <person name="Haridas S."/>
            <person name="Wolfe K.H."/>
            <person name="Lopes M.R."/>
            <person name="Hittinger C.T."/>
            <person name="Goker M."/>
            <person name="Salamov A."/>
            <person name="Wisecaver J."/>
            <person name="Long T.M."/>
            <person name="Aerts A.L."/>
            <person name="Barry K."/>
            <person name="Choi C."/>
            <person name="Clum A."/>
            <person name="Coughlan A.Y."/>
            <person name="Deshpande S."/>
            <person name="Douglass A.P."/>
            <person name="Hanson S.J."/>
            <person name="Klenk H.-P."/>
            <person name="Labutti K."/>
            <person name="Lapidus A."/>
            <person name="Lindquist E."/>
            <person name="Lipzen A."/>
            <person name="Meier-Kolthoff J.P."/>
            <person name="Ohm R.A."/>
            <person name="Otillar R.P."/>
            <person name="Pangilinan J."/>
            <person name="Peng Y."/>
            <person name="Rokas A."/>
            <person name="Rosa C.A."/>
            <person name="Scheuner C."/>
            <person name="Sibirny A.A."/>
            <person name="Slot J.C."/>
            <person name="Stielow J.B."/>
            <person name="Sun H."/>
            <person name="Kurtzman C.P."/>
            <person name="Blackwell M."/>
            <person name="Grigoriev I.V."/>
            <person name="Jeffries T.W."/>
        </authorList>
    </citation>
    <scope>NUCLEOTIDE SEQUENCE [LARGE SCALE GENOMIC DNA]</scope>
    <source>
        <strain evidence="6">NRRL Y-17324</strain>
    </source>
</reference>
<dbReference type="EMBL" id="KV453910">
    <property type="protein sequence ID" value="ODV80647.1"/>
    <property type="molecule type" value="Genomic_DNA"/>
</dbReference>
<dbReference type="AlphaFoldDB" id="A0A1E4SML0"/>
<evidence type="ECO:0000256" key="3">
    <source>
        <dbReference type="ARBA" id="ARBA00023274"/>
    </source>
</evidence>
<evidence type="ECO:0000313" key="5">
    <source>
        <dbReference type="EMBL" id="ODV80647.1"/>
    </source>
</evidence>
<keyword evidence="6" id="KW-1185">Reference proteome</keyword>
<sequence>MNRLTSLLIRPSGLARGLAIRPAPFTVISSNIHTSSPRQNGNVFGELTKKESEPVPVEEDVVQETEVTPKNDTTLQEYHMKEALERQYKIDKYVTPLKKALFDANVAENGFFKNNQIVEHNGSKYKLLLTEEEIDILEPSVYLKSFRIKSSMKKATQVNRFVRGYNVKTAINQLHFNPKKMSTELEKLLKKGLQQSRELGLDEDTMYIQSLWVGSDGEWVKRPDIKGRGRCGIIEHPYVHLRAILRSNQTKLRKEWEAAQKKLQAKPRMFLNNDPLNFKVRPYYKW</sequence>
<dbReference type="InterPro" id="IPR047867">
    <property type="entry name" value="Ribosomal_uL22_bac/org-type"/>
</dbReference>
<dbReference type="Proteomes" id="UP000094285">
    <property type="component" value="Unassembled WGS sequence"/>
</dbReference>
<keyword evidence="2 4" id="KW-0689">Ribosomal protein</keyword>
<dbReference type="InterPro" id="IPR001063">
    <property type="entry name" value="Ribosomal_uL22"/>
</dbReference>
<dbReference type="PANTHER" id="PTHR13501">
    <property type="entry name" value="CHLOROPLAST 50S RIBOSOMAL PROTEIN L22-RELATED"/>
    <property type="match status" value="1"/>
</dbReference>
<accession>A0A1E4SML0</accession>
<dbReference type="STRING" id="984487.A0A1E4SML0"/>
<keyword evidence="3 4" id="KW-0687">Ribonucleoprotein</keyword>